<dbReference type="EMBL" id="JACHIU010000001">
    <property type="protein sequence ID" value="MBB6476978.1"/>
    <property type="molecule type" value="Genomic_DNA"/>
</dbReference>
<feature type="non-terminal residue" evidence="1">
    <location>
        <position position="1"/>
    </location>
</feature>
<dbReference type="Proteomes" id="UP000555564">
    <property type="component" value="Unassembled WGS sequence"/>
</dbReference>
<proteinExistence type="predicted"/>
<accession>A0A7X0IL88</accession>
<organism evidence="1 2">
    <name type="scientific">Sphaerisporangium rubeum</name>
    <dbReference type="NCBI Taxonomy" id="321317"/>
    <lineage>
        <taxon>Bacteria</taxon>
        <taxon>Bacillati</taxon>
        <taxon>Actinomycetota</taxon>
        <taxon>Actinomycetes</taxon>
        <taxon>Streptosporangiales</taxon>
        <taxon>Streptosporangiaceae</taxon>
        <taxon>Sphaerisporangium</taxon>
    </lineage>
</organism>
<comment type="caution">
    <text evidence="1">The sequence shown here is derived from an EMBL/GenBank/DDBJ whole genome shotgun (WGS) entry which is preliminary data.</text>
</comment>
<keyword evidence="2" id="KW-1185">Reference proteome</keyword>
<evidence type="ECO:0000313" key="2">
    <source>
        <dbReference type="Proteomes" id="UP000555564"/>
    </source>
</evidence>
<dbReference type="AlphaFoldDB" id="A0A7X0IL88"/>
<name>A0A7X0IL88_9ACTN</name>
<reference evidence="1 2" key="1">
    <citation type="submission" date="2020-08" db="EMBL/GenBank/DDBJ databases">
        <title>Sequencing the genomes of 1000 actinobacteria strains.</title>
        <authorList>
            <person name="Klenk H.-P."/>
        </authorList>
    </citation>
    <scope>NUCLEOTIDE SEQUENCE [LARGE SCALE GENOMIC DNA]</scope>
    <source>
        <strain evidence="1 2">DSM 44936</strain>
    </source>
</reference>
<protein>
    <submittedName>
        <fullName evidence="1">Uncharacterized protein</fullName>
    </submittedName>
</protein>
<evidence type="ECO:0000313" key="1">
    <source>
        <dbReference type="EMBL" id="MBB6476978.1"/>
    </source>
</evidence>
<gene>
    <name evidence="1" type="ORF">BJ992_006409</name>
</gene>
<sequence>NFAVRVLDAMRDDPTPAIRHHDGTHLL</sequence>